<keyword evidence="1" id="KW-0479">Metal-binding</keyword>
<dbReference type="GO" id="GO:0008270">
    <property type="term" value="F:zinc ion binding"/>
    <property type="evidence" value="ECO:0007669"/>
    <property type="project" value="UniProtKB-KW"/>
</dbReference>
<proteinExistence type="predicted"/>
<sequence length="670" mass="77615">MDSNELYTNVVVVHEEATGVGPQEEGDPGDNGPDNVPDDEDPRERDAFEIEKVVMEFRDEPSILHDEYPDSEEDEEDEAARERKRDNIRAGGGNLHYHQTFFSAIAFKEAVLDHALKTGCNIAQYKYDKTKLGFKCDGDGCIWRIYCAITKKCSKWRVNVYKNVHTCNPNGDCEMLNVLVIARLFLDSIRDEPEYFMPMKIEETIKRKWKITVSRSQCQAAKRKSLRWIEEEYDNQFARLQDNAEEIRESNKDSTVEVLTVTNDAGQEVFNRFYVCFDAIKRTWKEFCRPLIGVDGTFIKGKVKGQLLVALGRDADNAIYPIAWGCVQVENIENWVWFVRKLKDDLGLMDGDGYIIVSDRQKGLIRAVKLELPKVEHRMCERHIYGNMKKNHGKDKEMKKYIWDVAWSYNESSFEAHMTELYNYNVAVWRDVVKSKPRTWCRAFYKQGNYCEDVDNNSTESFNNSFVKARDKAFVPMLETIRRLAMVRIFKRSVESHDHNGRCTPYVGKFIAKEHKKASEMNIRRSTNDMYEATRGLDTHRISLTERTCTCQKWQICGIPCEHAYGVILEKKLEVEDYVCHWFWTAMWQKNYTDDLFPQGEPAFWPSTNHPNVHVPPPPPTPGRKKGRETGHNSRFHKKKKSYALAFEGVGTVTHGSQVEPSQGVVMSQG</sequence>
<dbReference type="PROSITE" id="PS50966">
    <property type="entry name" value="ZF_SWIM"/>
    <property type="match status" value="1"/>
</dbReference>
<keyword evidence="2 4" id="KW-0863">Zinc-finger</keyword>
<feature type="region of interest" description="Disordered" evidence="5">
    <location>
        <begin position="603"/>
        <end position="635"/>
    </location>
</feature>
<dbReference type="Proteomes" id="UP000694240">
    <property type="component" value="Chromosome 10"/>
</dbReference>
<dbReference type="PANTHER" id="PTHR31973:SF187">
    <property type="entry name" value="MUTATOR TRANSPOSASE MUDRA PROTEIN"/>
    <property type="match status" value="1"/>
</dbReference>
<evidence type="ECO:0000256" key="5">
    <source>
        <dbReference type="SAM" id="MobiDB-lite"/>
    </source>
</evidence>
<feature type="domain" description="SWIM-type" evidence="6">
    <location>
        <begin position="531"/>
        <end position="572"/>
    </location>
</feature>
<feature type="region of interest" description="Disordered" evidence="5">
    <location>
        <begin position="1"/>
        <end position="83"/>
    </location>
</feature>
<protein>
    <submittedName>
        <fullName evidence="7">Zinc finger PMZ-type</fullName>
    </submittedName>
</protein>
<dbReference type="Pfam" id="PF10551">
    <property type="entry name" value="MULE"/>
    <property type="match status" value="1"/>
</dbReference>
<evidence type="ECO:0000256" key="2">
    <source>
        <dbReference type="ARBA" id="ARBA00022771"/>
    </source>
</evidence>
<keyword evidence="8" id="KW-1185">Reference proteome</keyword>
<evidence type="ECO:0000256" key="4">
    <source>
        <dbReference type="PROSITE-ProRule" id="PRU00325"/>
    </source>
</evidence>
<evidence type="ECO:0000256" key="3">
    <source>
        <dbReference type="ARBA" id="ARBA00022833"/>
    </source>
</evidence>
<dbReference type="SMART" id="SM00575">
    <property type="entry name" value="ZnF_PMZ"/>
    <property type="match status" value="1"/>
</dbReference>
<dbReference type="InterPro" id="IPR018289">
    <property type="entry name" value="MULE_transposase_dom"/>
</dbReference>
<evidence type="ECO:0000313" key="8">
    <source>
        <dbReference type="Proteomes" id="UP000694240"/>
    </source>
</evidence>
<name>A0A8T1ZKS5_9BRAS</name>
<dbReference type="InterPro" id="IPR007527">
    <property type="entry name" value="Znf_SWIM"/>
</dbReference>
<comment type="caution">
    <text evidence="7">The sequence shown here is derived from an EMBL/GenBank/DDBJ whole genome shotgun (WGS) entry which is preliminary data.</text>
</comment>
<dbReference type="PANTHER" id="PTHR31973">
    <property type="entry name" value="POLYPROTEIN, PUTATIVE-RELATED"/>
    <property type="match status" value="1"/>
</dbReference>
<evidence type="ECO:0000313" key="7">
    <source>
        <dbReference type="EMBL" id="KAG7559288.1"/>
    </source>
</evidence>
<evidence type="ECO:0000259" key="6">
    <source>
        <dbReference type="PROSITE" id="PS50966"/>
    </source>
</evidence>
<accession>A0A8T1ZKS5</accession>
<dbReference type="InterPro" id="IPR006564">
    <property type="entry name" value="Znf_PMZ"/>
</dbReference>
<keyword evidence="3" id="KW-0862">Zinc</keyword>
<dbReference type="Pfam" id="PF04434">
    <property type="entry name" value="SWIM"/>
    <property type="match status" value="1"/>
</dbReference>
<reference evidence="7 8" key="1">
    <citation type="submission" date="2020-12" db="EMBL/GenBank/DDBJ databases">
        <title>Concerted genomic and epigenomic changes stabilize Arabidopsis allopolyploids.</title>
        <authorList>
            <person name="Chen Z."/>
        </authorList>
    </citation>
    <scope>NUCLEOTIDE SEQUENCE [LARGE SCALE GENOMIC DNA]</scope>
    <source>
        <strain evidence="7">Allo738</strain>
        <tissue evidence="7">Leaf</tissue>
    </source>
</reference>
<feature type="compositionally biased region" description="Basic and acidic residues" evidence="5">
    <location>
        <begin position="42"/>
        <end position="68"/>
    </location>
</feature>
<organism evidence="7 8">
    <name type="scientific">Arabidopsis thaliana x Arabidopsis arenosa</name>
    <dbReference type="NCBI Taxonomy" id="1240361"/>
    <lineage>
        <taxon>Eukaryota</taxon>
        <taxon>Viridiplantae</taxon>
        <taxon>Streptophyta</taxon>
        <taxon>Embryophyta</taxon>
        <taxon>Tracheophyta</taxon>
        <taxon>Spermatophyta</taxon>
        <taxon>Magnoliopsida</taxon>
        <taxon>eudicotyledons</taxon>
        <taxon>Gunneridae</taxon>
        <taxon>Pentapetalae</taxon>
        <taxon>rosids</taxon>
        <taxon>malvids</taxon>
        <taxon>Brassicales</taxon>
        <taxon>Brassicaceae</taxon>
        <taxon>Camelineae</taxon>
        <taxon>Arabidopsis</taxon>
    </lineage>
</organism>
<evidence type="ECO:0000256" key="1">
    <source>
        <dbReference type="ARBA" id="ARBA00022723"/>
    </source>
</evidence>
<dbReference type="AlphaFoldDB" id="A0A8T1ZKS5"/>
<gene>
    <name evidence="7" type="ORF">ISN45_Aa05g008820</name>
</gene>
<dbReference type="EMBL" id="JAEFBK010000010">
    <property type="protein sequence ID" value="KAG7559288.1"/>
    <property type="molecule type" value="Genomic_DNA"/>
</dbReference>
<feature type="compositionally biased region" description="Acidic residues" evidence="5">
    <location>
        <begin position="69"/>
        <end position="79"/>
    </location>
</feature>